<keyword evidence="2" id="KW-1133">Transmembrane helix</keyword>
<reference evidence="3" key="2">
    <citation type="submission" date="2021-09" db="EMBL/GenBank/DDBJ databases">
        <authorList>
            <person name="Gilroy R."/>
        </authorList>
    </citation>
    <scope>NUCLEOTIDE SEQUENCE</scope>
    <source>
        <strain evidence="3">ChiGjej5B5-7349</strain>
    </source>
</reference>
<evidence type="ECO:0000313" key="4">
    <source>
        <dbReference type="Proteomes" id="UP000784435"/>
    </source>
</evidence>
<feature type="region of interest" description="Disordered" evidence="1">
    <location>
        <begin position="178"/>
        <end position="205"/>
    </location>
</feature>
<name>A0A921MCH7_9MICO</name>
<dbReference type="Proteomes" id="UP000784435">
    <property type="component" value="Unassembled WGS sequence"/>
</dbReference>
<feature type="transmembrane region" description="Helical" evidence="2">
    <location>
        <begin position="39"/>
        <end position="63"/>
    </location>
</feature>
<keyword evidence="2" id="KW-0472">Membrane</keyword>
<reference evidence="3" key="1">
    <citation type="journal article" date="2021" name="PeerJ">
        <title>Extensive microbial diversity within the chicken gut microbiome revealed by metagenomics and culture.</title>
        <authorList>
            <person name="Gilroy R."/>
            <person name="Ravi A."/>
            <person name="Getino M."/>
            <person name="Pursley I."/>
            <person name="Horton D.L."/>
            <person name="Alikhan N.F."/>
            <person name="Baker D."/>
            <person name="Gharbi K."/>
            <person name="Hall N."/>
            <person name="Watson M."/>
            <person name="Adriaenssens E.M."/>
            <person name="Foster-Nyarko E."/>
            <person name="Jarju S."/>
            <person name="Secka A."/>
            <person name="Antonio M."/>
            <person name="Oren A."/>
            <person name="Chaudhuri R.R."/>
            <person name="La Ragione R."/>
            <person name="Hildebrand F."/>
            <person name="Pallen M.J."/>
        </authorList>
    </citation>
    <scope>NUCLEOTIDE SEQUENCE</scope>
    <source>
        <strain evidence="3">ChiGjej5B5-7349</strain>
    </source>
</reference>
<evidence type="ECO:0000256" key="2">
    <source>
        <dbReference type="SAM" id="Phobius"/>
    </source>
</evidence>
<dbReference type="InterPro" id="IPR021484">
    <property type="entry name" value="DUF3137"/>
</dbReference>
<dbReference type="Pfam" id="PF11335">
    <property type="entry name" value="DUF3137"/>
    <property type="match status" value="1"/>
</dbReference>
<keyword evidence="2" id="KW-0812">Transmembrane</keyword>
<sequence length="407" mass="44404">MSSAHRIDAPDFDTVWDGLGLDEQALSARTRGAGMGGPVGCLLGVGAILGILGFFLGVLAAAIDGTVGVLVIVPSLILLVGCVILAFRRMSAARNHYGETVATPMLQQLLDGMAAQDRADGSELRLQARYEMDGRLDRGLLRESGLFFDTRMPQEDVVTGRFGRTEFVLADLKWQSAEDPRQSTSGGSAEQSAMSRHRERALIRRDLDTDAMDRDAVRQEIDRRASGSGSRLPFADVIGDAVSAQASKLEEQAALLTPSLIVFSADFHKDFTSTTRFLPEQRTRGLEGMDRESAHAAGFVPLDLAGLDLPRGVHGWTTDPAEAHYLLSPQLILALNEFSRRVDTDAIGVSFVGSRMTVAVGADEDLFSLDPANPDIRETSRTIYDDLIRFLSLVEHFDLNTRIWSKR</sequence>
<gene>
    <name evidence="3" type="ORF">K8V08_04275</name>
</gene>
<feature type="transmembrane region" description="Helical" evidence="2">
    <location>
        <begin position="69"/>
        <end position="87"/>
    </location>
</feature>
<protein>
    <submittedName>
        <fullName evidence="3">DUF3137 domain-containing protein</fullName>
    </submittedName>
</protein>
<organism evidence="3 4">
    <name type="scientific">Brevibacterium senegalense</name>
    <dbReference type="NCBI Taxonomy" id="1033736"/>
    <lineage>
        <taxon>Bacteria</taxon>
        <taxon>Bacillati</taxon>
        <taxon>Actinomycetota</taxon>
        <taxon>Actinomycetes</taxon>
        <taxon>Micrococcales</taxon>
        <taxon>Brevibacteriaceae</taxon>
        <taxon>Brevibacterium</taxon>
    </lineage>
</organism>
<evidence type="ECO:0000313" key="3">
    <source>
        <dbReference type="EMBL" id="HJG79610.1"/>
    </source>
</evidence>
<dbReference type="EMBL" id="DYUK01000089">
    <property type="protein sequence ID" value="HJG79610.1"/>
    <property type="molecule type" value="Genomic_DNA"/>
</dbReference>
<comment type="caution">
    <text evidence="3">The sequence shown here is derived from an EMBL/GenBank/DDBJ whole genome shotgun (WGS) entry which is preliminary data.</text>
</comment>
<accession>A0A921MCH7</accession>
<feature type="compositionally biased region" description="Polar residues" evidence="1">
    <location>
        <begin position="182"/>
        <end position="194"/>
    </location>
</feature>
<proteinExistence type="predicted"/>
<dbReference type="AlphaFoldDB" id="A0A921MCH7"/>
<evidence type="ECO:0000256" key="1">
    <source>
        <dbReference type="SAM" id="MobiDB-lite"/>
    </source>
</evidence>